<evidence type="ECO:0000256" key="8">
    <source>
        <dbReference type="SAM" id="Phobius"/>
    </source>
</evidence>
<dbReference type="Pfam" id="PF03168">
    <property type="entry name" value="LEA_2"/>
    <property type="match status" value="1"/>
</dbReference>
<evidence type="ECO:0000256" key="4">
    <source>
        <dbReference type="ARBA" id="ARBA00022723"/>
    </source>
</evidence>
<dbReference type="Pfam" id="PF00293">
    <property type="entry name" value="NUDIX"/>
    <property type="match status" value="1"/>
</dbReference>
<dbReference type="GO" id="GO:0016462">
    <property type="term" value="F:pyrophosphatase activity"/>
    <property type="evidence" value="ECO:0007669"/>
    <property type="project" value="InterPro"/>
</dbReference>
<keyword evidence="11" id="KW-1185">Reference proteome</keyword>
<dbReference type="InterPro" id="IPR047198">
    <property type="entry name" value="DDP-like_NUDIX"/>
</dbReference>
<feature type="transmembrane region" description="Helical" evidence="8">
    <location>
        <begin position="436"/>
        <end position="458"/>
    </location>
</feature>
<dbReference type="GO" id="GO:0005634">
    <property type="term" value="C:nucleus"/>
    <property type="evidence" value="ECO:0007669"/>
    <property type="project" value="TreeGrafter"/>
</dbReference>
<reference evidence="10" key="1">
    <citation type="submission" date="2023-10" db="EMBL/GenBank/DDBJ databases">
        <authorList>
            <person name="Domelevo Entfellner J.-B."/>
        </authorList>
    </citation>
    <scope>NUCLEOTIDE SEQUENCE</scope>
</reference>
<dbReference type="PANTHER" id="PTHR12629:SF15">
    <property type="entry name" value="NUDIX HYDROLASE 4"/>
    <property type="match status" value="1"/>
</dbReference>
<keyword evidence="8" id="KW-0472">Membrane</keyword>
<dbReference type="InterPro" id="IPR000086">
    <property type="entry name" value="NUDIX_hydrolase_dom"/>
</dbReference>
<dbReference type="EMBL" id="OY731401">
    <property type="protein sequence ID" value="CAJ1952114.1"/>
    <property type="molecule type" value="Genomic_DNA"/>
</dbReference>
<evidence type="ECO:0000256" key="6">
    <source>
        <dbReference type="ARBA" id="ARBA00022842"/>
    </source>
</evidence>
<dbReference type="Gene3D" id="3.90.79.10">
    <property type="entry name" value="Nucleoside Triphosphate Pyrophosphohydrolase"/>
    <property type="match status" value="1"/>
</dbReference>
<dbReference type="InterPro" id="IPR015797">
    <property type="entry name" value="NUDIX_hydrolase-like_dom_sf"/>
</dbReference>
<keyword evidence="8" id="KW-1133">Transmembrane helix</keyword>
<dbReference type="GO" id="GO:0046872">
    <property type="term" value="F:metal ion binding"/>
    <property type="evidence" value="ECO:0007669"/>
    <property type="project" value="UniProtKB-KW"/>
</dbReference>
<dbReference type="InterPro" id="IPR020084">
    <property type="entry name" value="NUDIX_hydrolase_CS"/>
</dbReference>
<dbReference type="AlphaFoldDB" id="A0AA86VYI6"/>
<evidence type="ECO:0000259" key="9">
    <source>
        <dbReference type="PROSITE" id="PS51462"/>
    </source>
</evidence>
<comment type="cofactor">
    <cofactor evidence="1">
        <name>Mn(2+)</name>
        <dbReference type="ChEBI" id="CHEBI:29035"/>
    </cofactor>
</comment>
<evidence type="ECO:0000256" key="5">
    <source>
        <dbReference type="ARBA" id="ARBA00022801"/>
    </source>
</evidence>
<evidence type="ECO:0000313" key="10">
    <source>
        <dbReference type="EMBL" id="CAJ1952114.1"/>
    </source>
</evidence>
<dbReference type="FunFam" id="3.90.79.10:FF:000022">
    <property type="entry name" value="Nudix hydrolase 17, mitochondrial"/>
    <property type="match status" value="1"/>
</dbReference>
<keyword evidence="5" id="KW-0378">Hydrolase</keyword>
<comment type="similarity">
    <text evidence="3">Belongs to the Nudix hydrolase family.</text>
</comment>
<dbReference type="CDD" id="cd04666">
    <property type="entry name" value="NUDIX_DIPP2_like_Nudt4"/>
    <property type="match status" value="1"/>
</dbReference>
<proteinExistence type="inferred from homology"/>
<dbReference type="InterPro" id="IPR004864">
    <property type="entry name" value="LEA_2"/>
</dbReference>
<accession>A0AA86VYI6</accession>
<evidence type="ECO:0000256" key="1">
    <source>
        <dbReference type="ARBA" id="ARBA00001936"/>
    </source>
</evidence>
<evidence type="ECO:0000256" key="2">
    <source>
        <dbReference type="ARBA" id="ARBA00001946"/>
    </source>
</evidence>
<evidence type="ECO:0000256" key="7">
    <source>
        <dbReference type="ARBA" id="ARBA00023211"/>
    </source>
</evidence>
<dbReference type="Proteomes" id="UP001189624">
    <property type="component" value="Chromosome 4"/>
</dbReference>
<keyword evidence="7" id="KW-0464">Manganese</keyword>
<evidence type="ECO:0000313" key="11">
    <source>
        <dbReference type="Proteomes" id="UP001189624"/>
    </source>
</evidence>
<keyword evidence="6" id="KW-0460">Magnesium</keyword>
<dbReference type="PROSITE" id="PS00893">
    <property type="entry name" value="NUDIX_BOX"/>
    <property type="match status" value="1"/>
</dbReference>
<organism evidence="10 11">
    <name type="scientific">Sphenostylis stenocarpa</name>
    <dbReference type="NCBI Taxonomy" id="92480"/>
    <lineage>
        <taxon>Eukaryota</taxon>
        <taxon>Viridiplantae</taxon>
        <taxon>Streptophyta</taxon>
        <taxon>Embryophyta</taxon>
        <taxon>Tracheophyta</taxon>
        <taxon>Spermatophyta</taxon>
        <taxon>Magnoliopsida</taxon>
        <taxon>eudicotyledons</taxon>
        <taxon>Gunneridae</taxon>
        <taxon>Pentapetalae</taxon>
        <taxon>rosids</taxon>
        <taxon>fabids</taxon>
        <taxon>Fabales</taxon>
        <taxon>Fabaceae</taxon>
        <taxon>Papilionoideae</taxon>
        <taxon>50 kb inversion clade</taxon>
        <taxon>NPAAA clade</taxon>
        <taxon>indigoferoid/millettioid clade</taxon>
        <taxon>Phaseoleae</taxon>
        <taxon>Sphenostylis</taxon>
    </lineage>
</organism>
<comment type="cofactor">
    <cofactor evidence="2">
        <name>Mg(2+)</name>
        <dbReference type="ChEBI" id="CHEBI:18420"/>
    </cofactor>
</comment>
<evidence type="ECO:0000256" key="3">
    <source>
        <dbReference type="ARBA" id="ARBA00005582"/>
    </source>
</evidence>
<dbReference type="Gramene" id="rna-AYBTSS11_LOCUS15127">
    <property type="protein sequence ID" value="CAJ1952114.1"/>
    <property type="gene ID" value="gene-AYBTSS11_LOCUS15127"/>
</dbReference>
<keyword evidence="8" id="KW-0812">Transmembrane</keyword>
<dbReference type="SUPFAM" id="SSF55811">
    <property type="entry name" value="Nudix"/>
    <property type="match status" value="1"/>
</dbReference>
<protein>
    <recommendedName>
        <fullName evidence="9">Nudix hydrolase domain-containing protein</fullName>
    </recommendedName>
</protein>
<feature type="domain" description="Nudix hydrolase" evidence="9">
    <location>
        <begin position="53"/>
        <end position="186"/>
    </location>
</feature>
<gene>
    <name evidence="10" type="ORF">AYBTSS11_LOCUS15127</name>
</gene>
<dbReference type="PANTHER" id="PTHR12629">
    <property type="entry name" value="DIPHOSPHOINOSITOL POLYPHOSPHATE PHOSPHOHYDROLASE"/>
    <property type="match status" value="1"/>
</dbReference>
<keyword evidence="4" id="KW-0479">Metal-binding</keyword>
<sequence>MGLFLSRNLACKFIYPFLFSKKVSKDLFPKQLENMMSLVSPRTGRHLQRYDQGCRQVVGCIPYRYKNNGTKDKELEVLVISAQKGHGMQFPKGGWEIDESMEQAALRETIEEAGVIGSVESNLGKWYYKSKRQPIMHEGYMFPLLVKKELDNWPEMNSRKRRWMTVAEAKEICPYAWMKEALDVLVMRQTQLHSKKDLDMTQAWYKENDFGWVSLRPFGQDHKNTTFLQAVFEGHSVIRLKAKQFDEYEEGTNVGIYNDLAVDFDLRIRANHGRFGSSSFSPPIVQCRSLRVPLISIAKSTPPFSVIKCNTGAFFGSGILFWRRPSYSRYYHTLNLDTSFNKDSKHDSPYYGRLKRSTEPNFIGVAALVISSQIESVNPYVLYRTRKSPLEKFMEKAYAKLIHIKLIITYQNVSSLTISQINVTMPCKPRCSFRCIYGTTCFFIFIFMLSFFLFLIIINPLRVKFSITEASLTQFNLTSNNTLYYNFKVNITVRNPNKHVIVYYRRITAIAWYKDNDFDRVNLTPFDQGHKNTTFLQAAFEGQSVMRLQPKQLDEYKEETSVGVYNDLAMDLDLTIRVKFGMFEKGQFNPTIVQCRLSKVPLNFNGKSAPSFSVIRCITGSFLPR</sequence>
<dbReference type="PROSITE" id="PS51462">
    <property type="entry name" value="NUDIX"/>
    <property type="match status" value="1"/>
</dbReference>
<dbReference type="GO" id="GO:0005737">
    <property type="term" value="C:cytoplasm"/>
    <property type="evidence" value="ECO:0007669"/>
    <property type="project" value="TreeGrafter"/>
</dbReference>
<name>A0AA86VYI6_9FABA</name>